<evidence type="ECO:0000313" key="6">
    <source>
        <dbReference type="EMBL" id="KAL3394788.1"/>
    </source>
</evidence>
<evidence type="ECO:0000256" key="3">
    <source>
        <dbReference type="ARBA" id="ARBA00034143"/>
    </source>
</evidence>
<evidence type="ECO:0000256" key="5">
    <source>
        <dbReference type="SAM" id="MobiDB-lite"/>
    </source>
</evidence>
<dbReference type="PANTHER" id="PTHR23040">
    <property type="match status" value="1"/>
</dbReference>
<comment type="subcellular location">
    <subcellularLocation>
        <location evidence="1">Cytoplasm</location>
        <location evidence="1">Cytoskeleton</location>
        <location evidence="1">Cilium axoneme</location>
    </subcellularLocation>
</comment>
<feature type="compositionally biased region" description="Low complexity" evidence="5">
    <location>
        <begin position="644"/>
        <end position="662"/>
    </location>
</feature>
<evidence type="ECO:0000313" key="7">
    <source>
        <dbReference type="Proteomes" id="UP001627154"/>
    </source>
</evidence>
<feature type="region of interest" description="Disordered" evidence="5">
    <location>
        <begin position="549"/>
        <end position="662"/>
    </location>
</feature>
<name>A0ABD2WPP1_9HYME</name>
<dbReference type="Proteomes" id="UP001627154">
    <property type="component" value="Unassembled WGS sequence"/>
</dbReference>
<evidence type="ECO:0000256" key="4">
    <source>
        <dbReference type="PROSITE-ProRule" id="PRU00339"/>
    </source>
</evidence>
<feature type="region of interest" description="Disordered" evidence="5">
    <location>
        <begin position="446"/>
        <end position="505"/>
    </location>
</feature>
<organism evidence="6 7">
    <name type="scientific">Trichogramma kaykai</name>
    <dbReference type="NCBI Taxonomy" id="54128"/>
    <lineage>
        <taxon>Eukaryota</taxon>
        <taxon>Metazoa</taxon>
        <taxon>Ecdysozoa</taxon>
        <taxon>Arthropoda</taxon>
        <taxon>Hexapoda</taxon>
        <taxon>Insecta</taxon>
        <taxon>Pterygota</taxon>
        <taxon>Neoptera</taxon>
        <taxon>Endopterygota</taxon>
        <taxon>Hymenoptera</taxon>
        <taxon>Apocrita</taxon>
        <taxon>Proctotrupomorpha</taxon>
        <taxon>Chalcidoidea</taxon>
        <taxon>Trichogrammatidae</taxon>
        <taxon>Trichogramma</taxon>
    </lineage>
</organism>
<dbReference type="SMART" id="SM00028">
    <property type="entry name" value="TPR"/>
    <property type="match status" value="3"/>
</dbReference>
<evidence type="ECO:0000256" key="2">
    <source>
        <dbReference type="ARBA" id="ARBA00034139"/>
    </source>
</evidence>
<feature type="compositionally biased region" description="Low complexity" evidence="5">
    <location>
        <begin position="585"/>
        <end position="599"/>
    </location>
</feature>
<accession>A0ABD2WPP1</accession>
<keyword evidence="7" id="KW-1185">Reference proteome</keyword>
<dbReference type="PROSITE" id="PS50005">
    <property type="entry name" value="TPR"/>
    <property type="match status" value="1"/>
</dbReference>
<feature type="compositionally biased region" description="Basic and acidic residues" evidence="5">
    <location>
        <begin position="621"/>
        <end position="643"/>
    </location>
</feature>
<protein>
    <recommendedName>
        <fullName evidence="2">Outer dynein arm-docking complex subunit 4</fullName>
    </recommendedName>
    <alternativeName>
        <fullName evidence="3">Tetratricopeptide repeat protein 25</fullName>
    </alternativeName>
</protein>
<dbReference type="SUPFAM" id="SSF48452">
    <property type="entry name" value="TPR-like"/>
    <property type="match status" value="2"/>
</dbReference>
<comment type="caution">
    <text evidence="6">The sequence shown here is derived from an EMBL/GenBank/DDBJ whole genome shotgun (WGS) entry which is preliminary data.</text>
</comment>
<feature type="compositionally biased region" description="Polar residues" evidence="5">
    <location>
        <begin position="562"/>
        <end position="584"/>
    </location>
</feature>
<feature type="compositionally biased region" description="Acidic residues" evidence="5">
    <location>
        <begin position="458"/>
        <end position="473"/>
    </location>
</feature>
<feature type="repeat" description="TPR" evidence="4">
    <location>
        <begin position="67"/>
        <end position="100"/>
    </location>
</feature>
<reference evidence="6 7" key="1">
    <citation type="journal article" date="2024" name="bioRxiv">
        <title>A reference genome for Trichogramma kaykai: A tiny desert-dwelling parasitoid wasp with competing sex-ratio distorters.</title>
        <authorList>
            <person name="Culotta J."/>
            <person name="Lindsey A.R."/>
        </authorList>
    </citation>
    <scope>NUCLEOTIDE SEQUENCE [LARGE SCALE GENOMIC DNA]</scope>
    <source>
        <strain evidence="6 7">KSX58</strain>
    </source>
</reference>
<keyword evidence="4" id="KW-0802">TPR repeat</keyword>
<dbReference type="InterPro" id="IPR040111">
    <property type="entry name" value="ODAD4"/>
</dbReference>
<dbReference type="EMBL" id="JBJJXI010000088">
    <property type="protein sequence ID" value="KAL3394788.1"/>
    <property type="molecule type" value="Genomic_DNA"/>
</dbReference>
<dbReference type="InterPro" id="IPR019734">
    <property type="entry name" value="TPR_rpt"/>
</dbReference>
<feature type="region of interest" description="Disordered" evidence="5">
    <location>
        <begin position="48"/>
        <end position="67"/>
    </location>
</feature>
<gene>
    <name evidence="6" type="ORF">TKK_011068</name>
</gene>
<dbReference type="GO" id="GO:0005930">
    <property type="term" value="C:axoneme"/>
    <property type="evidence" value="ECO:0007669"/>
    <property type="project" value="UniProtKB-SubCell"/>
</dbReference>
<evidence type="ECO:0000256" key="1">
    <source>
        <dbReference type="ARBA" id="ARBA00004430"/>
    </source>
</evidence>
<sequence>MLKRKSRLSGLARGRGRVAAEHVLVKDEEPSAFVELSDPRQVVGEIEARHSDEQNKKKHKVSEKSRARALHREADQLYSKGDYESALVLYHRAAGLCPRDTEHKAAIQRTEASIKIAARLNRKIPRSIRNSRFSGQRTAALLCPEATAKRARSIVRQADDPIQEIPKILEFLDSQENYWPAGDSTGRASPRPIRSKSMLRQLDRCVKSTCRDLEAACEAGDSAAVRDLGDELINLLSLNEKPSALADRFGAFDLLIDKQLELKRHDRAVDLSAKMLFAARTRNDHEALIKALRAIGRIHLRFGHLDALLRLWLKLAPDLQTESIGSVWLYHDIGKCQFELGRYEEALAAAETCHEQAAIKQNDKWQLRARLLKGQCLLKLNELVEAVDTLKSAAKLADRLDDQATLDYVQQLIDRVAKTLRTMNERRRARLAPDVAAQDAVKIQPSDVITYQSHGQQEEEEEEEEGRSDDDEGSLPPIDPYIRVTKPPVTEDKSKKNAESCSDSEDDIKVMKLLEKARALSQSVTPILLAKPKIILEEVKFEALKIAEITDDQPQHVKSPQEPRQVTASATSRIEENASLSSSLQRRQQQQQQQQQQQKQQDEKAEKEAVSRPSSMSEYLKSLDRGDFEELQKQEHRYFEQRSRSSSSSNGSGGADSASSSR</sequence>
<feature type="compositionally biased region" description="Basic and acidic residues" evidence="5">
    <location>
        <begin position="489"/>
        <end position="498"/>
    </location>
</feature>
<dbReference type="Gene3D" id="1.25.40.10">
    <property type="entry name" value="Tetratricopeptide repeat domain"/>
    <property type="match status" value="1"/>
</dbReference>
<dbReference type="InterPro" id="IPR011990">
    <property type="entry name" value="TPR-like_helical_dom_sf"/>
</dbReference>
<dbReference type="AlphaFoldDB" id="A0ABD2WPP1"/>
<feature type="compositionally biased region" description="Basic and acidic residues" evidence="5">
    <location>
        <begin position="600"/>
        <end position="610"/>
    </location>
</feature>
<proteinExistence type="predicted"/>